<reference evidence="2 3" key="1">
    <citation type="submission" date="2019-03" db="EMBL/GenBank/DDBJ databases">
        <title>Single cell metagenomics reveals metabolic interactions within the superorganism composed of flagellate Streblomastix strix and complex community of Bacteroidetes bacteria on its surface.</title>
        <authorList>
            <person name="Treitli S.C."/>
            <person name="Kolisko M."/>
            <person name="Husnik F."/>
            <person name="Keeling P."/>
            <person name="Hampl V."/>
        </authorList>
    </citation>
    <scope>NUCLEOTIDE SEQUENCE [LARGE SCALE GENOMIC DNA]</scope>
    <source>
        <strain evidence="2">ST1C</strain>
    </source>
</reference>
<evidence type="ECO:0000313" key="2">
    <source>
        <dbReference type="EMBL" id="KAA6369908.1"/>
    </source>
</evidence>
<dbReference type="Gene3D" id="3.40.50.12780">
    <property type="entry name" value="N-terminal domain of ligase-like"/>
    <property type="match status" value="1"/>
</dbReference>
<protein>
    <recommendedName>
        <fullName evidence="4">AMP-dependent synthetase/ligase domain-containing protein</fullName>
    </recommendedName>
</protein>
<dbReference type="AlphaFoldDB" id="A0A5J4UGU1"/>
<evidence type="ECO:0008006" key="4">
    <source>
        <dbReference type="Google" id="ProtNLM"/>
    </source>
</evidence>
<evidence type="ECO:0000256" key="1">
    <source>
        <dbReference type="SAM" id="Phobius"/>
    </source>
</evidence>
<keyword evidence="1" id="KW-0472">Membrane</keyword>
<dbReference type="SUPFAM" id="SSF56801">
    <property type="entry name" value="Acetyl-CoA synthetase-like"/>
    <property type="match status" value="1"/>
</dbReference>
<organism evidence="2 3">
    <name type="scientific">Streblomastix strix</name>
    <dbReference type="NCBI Taxonomy" id="222440"/>
    <lineage>
        <taxon>Eukaryota</taxon>
        <taxon>Metamonada</taxon>
        <taxon>Preaxostyla</taxon>
        <taxon>Oxymonadida</taxon>
        <taxon>Streblomastigidae</taxon>
        <taxon>Streblomastix</taxon>
    </lineage>
</organism>
<keyword evidence="1" id="KW-0812">Transmembrane</keyword>
<feature type="transmembrane region" description="Helical" evidence="1">
    <location>
        <begin position="38"/>
        <end position="57"/>
    </location>
</feature>
<proteinExistence type="predicted"/>
<evidence type="ECO:0000313" key="3">
    <source>
        <dbReference type="Proteomes" id="UP000324800"/>
    </source>
</evidence>
<sequence length="175" mass="19900">MLGYKIQFEKIANTQHCTRSKAIGRYIQLKGCKIRYNLAFLGVLLSGAVAVPCFPLYPTHLKRTMTHFRETIEDVKSPIVCTTQQIFGIPKLVVAAIDEFKDIGLLWILIDEIQDEYGKILEDPHLTRDSITFLQCTSISIGIPKRCMLQHGYLINDEKIISEGFACHPEQALLY</sequence>
<comment type="caution">
    <text evidence="2">The sequence shown here is derived from an EMBL/GenBank/DDBJ whole genome shotgun (WGS) entry which is preliminary data.</text>
</comment>
<dbReference type="EMBL" id="SNRW01015904">
    <property type="protein sequence ID" value="KAA6369908.1"/>
    <property type="molecule type" value="Genomic_DNA"/>
</dbReference>
<keyword evidence="1" id="KW-1133">Transmembrane helix</keyword>
<dbReference type="InterPro" id="IPR042099">
    <property type="entry name" value="ANL_N_sf"/>
</dbReference>
<gene>
    <name evidence="2" type="ORF">EZS28_034566</name>
</gene>
<accession>A0A5J4UGU1</accession>
<dbReference type="Proteomes" id="UP000324800">
    <property type="component" value="Unassembled WGS sequence"/>
</dbReference>
<name>A0A5J4UGU1_9EUKA</name>